<keyword evidence="3" id="KW-1185">Reference proteome</keyword>
<organism evidence="2 3">
    <name type="scientific">Maribacter sedimenticola</name>
    <dbReference type="NCBI Taxonomy" id="228956"/>
    <lineage>
        <taxon>Bacteria</taxon>
        <taxon>Pseudomonadati</taxon>
        <taxon>Bacteroidota</taxon>
        <taxon>Flavobacteriia</taxon>
        <taxon>Flavobacteriales</taxon>
        <taxon>Flavobacteriaceae</taxon>
        <taxon>Maribacter</taxon>
    </lineage>
</organism>
<dbReference type="EMBL" id="FZNV01000003">
    <property type="protein sequence ID" value="SNR57935.1"/>
    <property type="molecule type" value="Genomic_DNA"/>
</dbReference>
<feature type="chain" id="PRO_5045856824" evidence="1">
    <location>
        <begin position="19"/>
        <end position="98"/>
    </location>
</feature>
<proteinExistence type="predicted"/>
<reference evidence="2 3" key="1">
    <citation type="submission" date="2017-06" db="EMBL/GenBank/DDBJ databases">
        <authorList>
            <person name="Varghese N."/>
            <person name="Submissions S."/>
        </authorList>
    </citation>
    <scope>NUCLEOTIDE SEQUENCE [LARGE SCALE GENOMIC DNA]</scope>
    <source>
        <strain evidence="2 3">DSM 19840</strain>
    </source>
</reference>
<sequence>MKHIARISLLLLWLFAITAPSIITLCDTENPIVVTNLNEEEQQETGKKSMGEEKYVKENAIDFSLIALTQNTNSRKHYLLGCFDFALEVISPPPEYLG</sequence>
<protein>
    <submittedName>
        <fullName evidence="2">Uncharacterized protein</fullName>
    </submittedName>
</protein>
<evidence type="ECO:0000256" key="1">
    <source>
        <dbReference type="SAM" id="SignalP"/>
    </source>
</evidence>
<name>A0ABY1SJ21_9FLAO</name>
<accession>A0ABY1SJ21</accession>
<dbReference type="RefSeq" id="WP_089261019.1">
    <property type="nucleotide sequence ID" value="NZ_FZNV01000003.1"/>
</dbReference>
<evidence type="ECO:0000313" key="2">
    <source>
        <dbReference type="EMBL" id="SNR57935.1"/>
    </source>
</evidence>
<keyword evidence="1" id="KW-0732">Signal</keyword>
<comment type="caution">
    <text evidence="2">The sequence shown here is derived from an EMBL/GenBank/DDBJ whole genome shotgun (WGS) entry which is preliminary data.</text>
</comment>
<dbReference type="Proteomes" id="UP000198337">
    <property type="component" value="Unassembled WGS sequence"/>
</dbReference>
<feature type="signal peptide" evidence="1">
    <location>
        <begin position="1"/>
        <end position="18"/>
    </location>
</feature>
<gene>
    <name evidence="2" type="ORF">SAMN04488009_2591</name>
</gene>
<evidence type="ECO:0000313" key="3">
    <source>
        <dbReference type="Proteomes" id="UP000198337"/>
    </source>
</evidence>